<protein>
    <submittedName>
        <fullName evidence="2">Uncharacterized protein LOC111014659</fullName>
    </submittedName>
</protein>
<proteinExistence type="predicted"/>
<dbReference type="Pfam" id="PF14223">
    <property type="entry name" value="Retrotran_gag_2"/>
    <property type="match status" value="1"/>
</dbReference>
<keyword evidence="1" id="KW-1185">Reference proteome</keyword>
<evidence type="ECO:0000313" key="1">
    <source>
        <dbReference type="Proteomes" id="UP000504603"/>
    </source>
</evidence>
<dbReference type="RefSeq" id="XP_022145144.1">
    <property type="nucleotide sequence ID" value="XM_022289452.1"/>
</dbReference>
<evidence type="ECO:0000313" key="2">
    <source>
        <dbReference type="RefSeq" id="XP_022145144.1"/>
    </source>
</evidence>
<dbReference type="PANTHER" id="PTHR35317">
    <property type="entry name" value="OS04G0629600 PROTEIN"/>
    <property type="match status" value="1"/>
</dbReference>
<dbReference type="Proteomes" id="UP000504603">
    <property type="component" value="Unplaced"/>
</dbReference>
<dbReference type="OrthoDB" id="1933605at2759"/>
<sequence length="225" mass="26574">MNQVLVFDGEHYEYWQSQMETIFISQDLWEIIEEDNEDEGTKEMTPEQEKEFKKNKRRNALALRLIQQGVSKSIFPRIFGIKKAKDAWEILQKEFQGSQKIVSIKLQSLWRDFDNLAMKESENIREFFSRVAEIINQMKNYGETIPKKRVNKKVLRSLPPKLNHVVTTIEESKDFSKLTILELLGSLQAHEERLNKCPTQAVEQAFHTKLNFAENKTFKSNHQKR</sequence>
<organism evidence="1 2">
    <name type="scientific">Momordica charantia</name>
    <name type="common">Bitter gourd</name>
    <name type="synonym">Balsam pear</name>
    <dbReference type="NCBI Taxonomy" id="3673"/>
    <lineage>
        <taxon>Eukaryota</taxon>
        <taxon>Viridiplantae</taxon>
        <taxon>Streptophyta</taxon>
        <taxon>Embryophyta</taxon>
        <taxon>Tracheophyta</taxon>
        <taxon>Spermatophyta</taxon>
        <taxon>Magnoliopsida</taxon>
        <taxon>eudicotyledons</taxon>
        <taxon>Gunneridae</taxon>
        <taxon>Pentapetalae</taxon>
        <taxon>rosids</taxon>
        <taxon>fabids</taxon>
        <taxon>Cucurbitales</taxon>
        <taxon>Cucurbitaceae</taxon>
        <taxon>Momordiceae</taxon>
        <taxon>Momordica</taxon>
    </lineage>
</organism>
<dbReference type="PANTHER" id="PTHR35317:SF36">
    <property type="match status" value="1"/>
</dbReference>
<dbReference type="KEGG" id="mcha:111014659"/>
<reference evidence="2" key="1">
    <citation type="submission" date="2025-08" db="UniProtKB">
        <authorList>
            <consortium name="RefSeq"/>
        </authorList>
    </citation>
    <scope>IDENTIFICATION</scope>
    <source>
        <strain evidence="2">OHB3-1</strain>
    </source>
</reference>
<dbReference type="GeneID" id="111014659"/>
<gene>
    <name evidence="2" type="primary">LOC111014659</name>
</gene>
<accession>A0A6J1CUC3</accession>
<dbReference type="AlphaFoldDB" id="A0A6J1CUC3"/>
<name>A0A6J1CUC3_MOMCH</name>